<evidence type="ECO:0000313" key="2">
    <source>
        <dbReference type="Proteomes" id="UP000288216"/>
    </source>
</evidence>
<dbReference type="OrthoDB" id="21085at2759"/>
<proteinExistence type="predicted"/>
<keyword evidence="2" id="KW-1185">Reference proteome</keyword>
<dbReference type="STRING" id="75743.A0A401QML5"/>
<dbReference type="Proteomes" id="UP000288216">
    <property type="component" value="Unassembled WGS sequence"/>
</dbReference>
<reference evidence="1 2" key="1">
    <citation type="journal article" date="2018" name="Nat. Ecol. Evol.">
        <title>Shark genomes provide insights into elasmobranch evolution and the origin of vertebrates.</title>
        <authorList>
            <person name="Hara Y"/>
            <person name="Yamaguchi K"/>
            <person name="Onimaru K"/>
            <person name="Kadota M"/>
            <person name="Koyanagi M"/>
            <person name="Keeley SD"/>
            <person name="Tatsumi K"/>
            <person name="Tanaka K"/>
            <person name="Motone F"/>
            <person name="Kageyama Y"/>
            <person name="Nozu R"/>
            <person name="Adachi N"/>
            <person name="Nishimura O"/>
            <person name="Nakagawa R"/>
            <person name="Tanegashima C"/>
            <person name="Kiyatake I"/>
            <person name="Matsumoto R"/>
            <person name="Murakumo K"/>
            <person name="Nishida K"/>
            <person name="Terakita A"/>
            <person name="Kuratani S"/>
            <person name="Sato K"/>
            <person name="Hyodo S Kuraku.S."/>
        </authorList>
    </citation>
    <scope>NUCLEOTIDE SEQUENCE [LARGE SCALE GENOMIC DNA]</scope>
</reference>
<dbReference type="Pfam" id="PF23268">
    <property type="entry name" value="RIN1"/>
    <property type="match status" value="1"/>
</dbReference>
<dbReference type="AlphaFoldDB" id="A0A401QML5"/>
<protein>
    <submittedName>
        <fullName evidence="1">Uncharacterized protein</fullName>
    </submittedName>
</protein>
<dbReference type="EMBL" id="BFAA01317361">
    <property type="protein sequence ID" value="GCB86538.1"/>
    <property type="molecule type" value="Genomic_DNA"/>
</dbReference>
<evidence type="ECO:0000313" key="1">
    <source>
        <dbReference type="EMBL" id="GCB86538.1"/>
    </source>
</evidence>
<gene>
    <name evidence="1" type="ORF">scyTo_0027291</name>
</gene>
<comment type="caution">
    <text evidence="1">The sequence shown here is derived from an EMBL/GenBank/DDBJ whole genome shotgun (WGS) entry which is preliminary data.</text>
</comment>
<accession>A0A401QML5</accession>
<sequence length="91" mass="10396">MSEVFGSFSSPEKKLVRAVEERSRDRHTYLGGLVQDFLASLREGRGAQSSSSELLQSIRQFMTHVKMFLEHSSELDQTIEAFIEDKEEKGE</sequence>
<name>A0A401QML5_SCYTO</name>
<organism evidence="1 2">
    <name type="scientific">Scyliorhinus torazame</name>
    <name type="common">Cloudy catshark</name>
    <name type="synonym">Catulus torazame</name>
    <dbReference type="NCBI Taxonomy" id="75743"/>
    <lineage>
        <taxon>Eukaryota</taxon>
        <taxon>Metazoa</taxon>
        <taxon>Chordata</taxon>
        <taxon>Craniata</taxon>
        <taxon>Vertebrata</taxon>
        <taxon>Chondrichthyes</taxon>
        <taxon>Elasmobranchii</taxon>
        <taxon>Galeomorphii</taxon>
        <taxon>Galeoidea</taxon>
        <taxon>Carcharhiniformes</taxon>
        <taxon>Scyliorhinidae</taxon>
        <taxon>Scyliorhinus</taxon>
    </lineage>
</organism>